<sequence length="150" mass="16579">MDGWGSDLDPANRPGVPRDKAPDIGVETLYPPIEQQVPKVKIHKSIEHGKLTPVFGTSCPPQGLSGLIRDQAYRFSEGQLPHWLMLLLADRVNVVEDVVDDLARLHVPNLVKELGLAAQWRYNRAGLVKGVAITGVCVVGLLVFRRSRRT</sequence>
<dbReference type="EMBL" id="JABWMJ010000001">
    <property type="protein sequence ID" value="NUZ04664.1"/>
    <property type="molecule type" value="Genomic_DNA"/>
</dbReference>
<name>A0A7Y6NKA4_9BURK</name>
<gene>
    <name evidence="3" type="ORF">HQN59_02710</name>
</gene>
<evidence type="ECO:0000313" key="3">
    <source>
        <dbReference type="EMBL" id="NUZ04664.1"/>
    </source>
</evidence>
<keyword evidence="2" id="KW-0472">Membrane</keyword>
<evidence type="ECO:0000313" key="4">
    <source>
        <dbReference type="Proteomes" id="UP000529637"/>
    </source>
</evidence>
<proteinExistence type="predicted"/>
<keyword evidence="2" id="KW-1133">Transmembrane helix</keyword>
<dbReference type="AlphaFoldDB" id="A0A7Y6NKA4"/>
<evidence type="ECO:0000256" key="2">
    <source>
        <dbReference type="SAM" id="Phobius"/>
    </source>
</evidence>
<comment type="caution">
    <text evidence="3">The sequence shown here is derived from an EMBL/GenBank/DDBJ whole genome shotgun (WGS) entry which is preliminary data.</text>
</comment>
<feature type="transmembrane region" description="Helical" evidence="2">
    <location>
        <begin position="126"/>
        <end position="144"/>
    </location>
</feature>
<reference evidence="3 4" key="1">
    <citation type="submission" date="2020-06" db="EMBL/GenBank/DDBJ databases">
        <title>Schlegella sp. ID0723 isolated from air conditioner.</title>
        <authorList>
            <person name="Kim D.Y."/>
            <person name="Kim D.-U."/>
        </authorList>
    </citation>
    <scope>NUCLEOTIDE SEQUENCE [LARGE SCALE GENOMIC DNA]</scope>
    <source>
        <strain evidence="3 4">ID0723</strain>
    </source>
</reference>
<protein>
    <submittedName>
        <fullName evidence="3">Uncharacterized protein</fullName>
    </submittedName>
</protein>
<accession>A0A7Y6NKA4</accession>
<keyword evidence="2" id="KW-0812">Transmembrane</keyword>
<evidence type="ECO:0000256" key="1">
    <source>
        <dbReference type="SAM" id="MobiDB-lite"/>
    </source>
</evidence>
<feature type="region of interest" description="Disordered" evidence="1">
    <location>
        <begin position="1"/>
        <end position="24"/>
    </location>
</feature>
<organism evidence="3 4">
    <name type="scientific">Piscinibacter koreensis</name>
    <dbReference type="NCBI Taxonomy" id="2742824"/>
    <lineage>
        <taxon>Bacteria</taxon>
        <taxon>Pseudomonadati</taxon>
        <taxon>Pseudomonadota</taxon>
        <taxon>Betaproteobacteria</taxon>
        <taxon>Burkholderiales</taxon>
        <taxon>Sphaerotilaceae</taxon>
        <taxon>Piscinibacter</taxon>
    </lineage>
</organism>
<keyword evidence="4" id="KW-1185">Reference proteome</keyword>
<dbReference type="Proteomes" id="UP000529637">
    <property type="component" value="Unassembled WGS sequence"/>
</dbReference>